<keyword evidence="2" id="KW-1185">Reference proteome</keyword>
<protein>
    <recommendedName>
        <fullName evidence="3">Ribosomal protein S11</fullName>
    </recommendedName>
</protein>
<name>A0AAV1J6I3_9NEOP</name>
<dbReference type="AlphaFoldDB" id="A0AAV1J6I3"/>
<dbReference type="EMBL" id="CAVLEF010000005">
    <property type="protein sequence ID" value="CAK1544041.1"/>
    <property type="molecule type" value="Genomic_DNA"/>
</dbReference>
<reference evidence="1 2" key="1">
    <citation type="submission" date="2023-11" db="EMBL/GenBank/DDBJ databases">
        <authorList>
            <person name="Okamura Y."/>
        </authorList>
    </citation>
    <scope>NUCLEOTIDE SEQUENCE [LARGE SCALE GENOMIC DNA]</scope>
</reference>
<comment type="caution">
    <text evidence="1">The sequence shown here is derived from an EMBL/GenBank/DDBJ whole genome shotgun (WGS) entry which is preliminary data.</text>
</comment>
<sequence length="162" mass="17739">MSVLHIVYLQNIQSNSKVTLFVFDKVAFINTSSRNTSIHFICGTSSGARLHPKSIIACGALTTQSPLFIASVKSGTDLKGILITSTGSGLSNGCTMQIPVFYRYLDIGKRAQNKSNNRGKSEARSKYEIRLLMVKRTPTLNKCIQEVLNSGTRSTTPCYPCI</sequence>
<proteinExistence type="predicted"/>
<evidence type="ECO:0008006" key="3">
    <source>
        <dbReference type="Google" id="ProtNLM"/>
    </source>
</evidence>
<evidence type="ECO:0000313" key="1">
    <source>
        <dbReference type="EMBL" id="CAK1544041.1"/>
    </source>
</evidence>
<evidence type="ECO:0000313" key="2">
    <source>
        <dbReference type="Proteomes" id="UP001497472"/>
    </source>
</evidence>
<organism evidence="1 2">
    <name type="scientific">Leptosia nina</name>
    <dbReference type="NCBI Taxonomy" id="320188"/>
    <lineage>
        <taxon>Eukaryota</taxon>
        <taxon>Metazoa</taxon>
        <taxon>Ecdysozoa</taxon>
        <taxon>Arthropoda</taxon>
        <taxon>Hexapoda</taxon>
        <taxon>Insecta</taxon>
        <taxon>Pterygota</taxon>
        <taxon>Neoptera</taxon>
        <taxon>Endopterygota</taxon>
        <taxon>Lepidoptera</taxon>
        <taxon>Glossata</taxon>
        <taxon>Ditrysia</taxon>
        <taxon>Papilionoidea</taxon>
        <taxon>Pieridae</taxon>
        <taxon>Pierinae</taxon>
        <taxon>Leptosia</taxon>
    </lineage>
</organism>
<accession>A0AAV1J6I3</accession>
<gene>
    <name evidence="1" type="ORF">LNINA_LOCUS3821</name>
</gene>
<dbReference type="Proteomes" id="UP001497472">
    <property type="component" value="Unassembled WGS sequence"/>
</dbReference>